<feature type="signal peptide" evidence="1">
    <location>
        <begin position="1"/>
        <end position="31"/>
    </location>
</feature>
<accession>A0A812UK67</accession>
<dbReference type="EMBL" id="CAJNDS010002738">
    <property type="protein sequence ID" value="CAE7579519.1"/>
    <property type="molecule type" value="Genomic_DNA"/>
</dbReference>
<name>A0A812UK67_9DINO</name>
<dbReference type="InterPro" id="IPR036812">
    <property type="entry name" value="NAD(P)_OxRdtase_dom_sf"/>
</dbReference>
<dbReference type="OrthoDB" id="410514at2759"/>
<dbReference type="AlphaFoldDB" id="A0A812UK67"/>
<gene>
    <name evidence="2" type="ORF">SNAT2548_LOCUS33066</name>
</gene>
<dbReference type="Gene3D" id="3.20.20.100">
    <property type="entry name" value="NADP-dependent oxidoreductase domain"/>
    <property type="match status" value="1"/>
</dbReference>
<reference evidence="2" key="1">
    <citation type="submission" date="2021-02" db="EMBL/GenBank/DDBJ databases">
        <authorList>
            <person name="Dougan E. K."/>
            <person name="Rhodes N."/>
            <person name="Thang M."/>
            <person name="Chan C."/>
        </authorList>
    </citation>
    <scope>NUCLEOTIDE SEQUENCE</scope>
</reference>
<proteinExistence type="predicted"/>
<comment type="caution">
    <text evidence="2">The sequence shown here is derived from an EMBL/GenBank/DDBJ whole genome shotgun (WGS) entry which is preliminary data.</text>
</comment>
<evidence type="ECO:0000313" key="2">
    <source>
        <dbReference type="EMBL" id="CAE7579519.1"/>
    </source>
</evidence>
<evidence type="ECO:0000256" key="1">
    <source>
        <dbReference type="SAM" id="SignalP"/>
    </source>
</evidence>
<evidence type="ECO:0000313" key="3">
    <source>
        <dbReference type="Proteomes" id="UP000604046"/>
    </source>
</evidence>
<organism evidence="2 3">
    <name type="scientific">Symbiodinium natans</name>
    <dbReference type="NCBI Taxonomy" id="878477"/>
    <lineage>
        <taxon>Eukaryota</taxon>
        <taxon>Sar</taxon>
        <taxon>Alveolata</taxon>
        <taxon>Dinophyceae</taxon>
        <taxon>Suessiales</taxon>
        <taxon>Symbiodiniaceae</taxon>
        <taxon>Symbiodinium</taxon>
    </lineage>
</organism>
<sequence>MLGAMLWCDLSLMRLIRLWSLLSLLWTDSLAETLPLRRTVQLKDLPMPLLSLGLDGTESTAARLASFFAAGGRHISVRSSSPHHELQEVAGAVAEAGLSWSEVFVSAQVAAEDLGYDGTIRAVDQMMGWLGIGGLNLALVGPGRPSLGKKQVLSTDPACAGSDFGWELCVAGSIAAVEHMQIMGTVDALGAYDWTVHWLQRFWPLLHEPLAAVQLTFDTFASSHRAAAKYCLMRGVQVLMGGFVEQPGGLLLYMFFDAQTYSEAVAGRAASASAAVVADWLATKNVAVVLPASIDPGQLTNLLGPDEQLLASRSLLDALEFRFWPVQTSPMLHEILPEGAACQFDLHVTGFLECALAMKDLRKSEAVLPVDQGPRGCSVYLGNNCNSFACAQPQFRESGMVAGHPRTLPVCQKNFANLPDQGRTLFLSMCMGSDYFEKFCAPFLASYRMVYGGVAPGWHTLRVWAVGVNASQLQQAKDMFSSAGVEFEESSLQALSRQYAEEHGHGSGVEGYLHENLSLPGVDSATGCHECDPLNPHICLCDPGVHDEKVVFNNIYFLRWVGAQFEATQNSGFQYMVFIDSDMLFLRPLDKFLTRQPAAEWEYAFTVYDKLHEVPWGSNEEVAKTRNGHVRLNAGIQFFRYTSSVALYLSNLVRITLDFVEQGHVQVPGGNVLTWYLEEFKGVSQAAIAWVVGLHNLLYEDCEICWPKAPVLEMLSEYGEPFKLKAQGLPARLLNQAESVVDGVLTKDMHIVHLKGLWWRILILNSTAHPIETRCLAWNSDAHKLWTSLYLAWRPQHVIDTVVRHGEGCPRTSWMEVPESQLGSLLPPDT</sequence>
<dbReference type="Proteomes" id="UP000604046">
    <property type="component" value="Unassembled WGS sequence"/>
</dbReference>
<feature type="chain" id="PRO_5032944765" description="Nucleotide-diphospho-sugar transferase domain-containing protein" evidence="1">
    <location>
        <begin position="32"/>
        <end position="830"/>
    </location>
</feature>
<dbReference type="SUPFAM" id="SSF51430">
    <property type="entry name" value="NAD(P)-linked oxidoreductase"/>
    <property type="match status" value="1"/>
</dbReference>
<protein>
    <recommendedName>
        <fullName evidence="4">Nucleotide-diphospho-sugar transferase domain-containing protein</fullName>
    </recommendedName>
</protein>
<keyword evidence="1" id="KW-0732">Signal</keyword>
<keyword evidence="3" id="KW-1185">Reference proteome</keyword>
<evidence type="ECO:0008006" key="4">
    <source>
        <dbReference type="Google" id="ProtNLM"/>
    </source>
</evidence>